<feature type="domain" description="Nonstructural protein NS-S WIV" evidence="2">
    <location>
        <begin position="345"/>
        <end position="429"/>
    </location>
</feature>
<dbReference type="InterPro" id="IPR053929">
    <property type="entry name" value="NS-S_WIV_bunyaviral"/>
</dbReference>
<organism evidence="3 4">
    <name type="scientific">Bean necrotic mosaic virus</name>
    <dbReference type="NCBI Taxonomy" id="1033976"/>
    <lineage>
        <taxon>Viruses</taxon>
        <taxon>Riboviria</taxon>
        <taxon>Orthornavirae</taxon>
        <taxon>Negarnaviricota</taxon>
        <taxon>Polyploviricotina</taxon>
        <taxon>Bunyaviricetes</taxon>
        <taxon>Elliovirales</taxon>
        <taxon>Tospoviridae</taxon>
        <taxon>Orthotospovirus</taxon>
        <taxon>Orthotospovirus phaseolinecrotessellati</taxon>
    </lineage>
</organism>
<evidence type="ECO:0000313" key="4">
    <source>
        <dbReference type="Proteomes" id="UP000202271"/>
    </source>
</evidence>
<dbReference type="InterPro" id="IPR053928">
    <property type="entry name" value="NS-S_N_bunyaviral"/>
</dbReference>
<reference evidence="3 4" key="2">
    <citation type="journal article" date="2012" name="PLoS ONE">
        <title>Characterization of Bean Necrotic Mosaic Virus: A Member of a Novel Evolutionary Lineage within the Genus Tospovirus.</title>
        <authorList>
            <person name="Oliveira A.S."/>
            <person name="Melo F.L."/>
            <person name="Inoue-Nagata A.K."/>
            <person name="Nagata T."/>
            <person name="Kitajima E.W."/>
            <person name="Resende R.O."/>
        </authorList>
    </citation>
    <scope>NUCLEOTIDE SEQUENCE [LARGE SCALE GENOMIC DNA]</scope>
    <source>
        <strain evidence="3">TF-SP</strain>
    </source>
</reference>
<evidence type="ECO:0000259" key="1">
    <source>
        <dbReference type="Pfam" id="PF03231"/>
    </source>
</evidence>
<dbReference type="OrthoDB" id="3382at10239"/>
<dbReference type="RefSeq" id="YP_006468899.1">
    <property type="nucleotide sequence ID" value="NC_018071.1"/>
</dbReference>
<dbReference type="Pfam" id="PF03231">
    <property type="entry name" value="Tospov_NS-S_N"/>
    <property type="match status" value="1"/>
</dbReference>
<dbReference type="KEGG" id="vg:16186433"/>
<accession>I3PCT0</accession>
<evidence type="ECO:0000313" key="3">
    <source>
        <dbReference type="EMBL" id="AER23987.1"/>
    </source>
</evidence>
<name>I3PCT0_9VIRU</name>
<dbReference type="Proteomes" id="UP000202271">
    <property type="component" value="Genome"/>
</dbReference>
<evidence type="ECO:0000259" key="2">
    <source>
        <dbReference type="Pfam" id="PF23017"/>
    </source>
</evidence>
<dbReference type="GeneID" id="16186433"/>
<reference evidence="4" key="1">
    <citation type="journal article" date="2011" name="Virus Genes">
        <title>An RNA-dependent RNA polymerase gene of a distinct Brazilian tospovirus.</title>
        <authorList>
            <person name="de Oliveira A.S."/>
            <person name="Bertran A.G."/>
            <person name="Inoue-Nagata A.K."/>
            <person name="Nagata T."/>
            <person name="Kitajima E.W."/>
            <person name="Oliveira Resende R."/>
        </authorList>
    </citation>
    <scope>NUCLEOTIDE SEQUENCE [LARGE SCALE GENOMIC DNA]</scope>
</reference>
<protein>
    <submittedName>
        <fullName evidence="3">Non-structural silencing protein</fullName>
    </submittedName>
</protein>
<dbReference type="EMBL" id="JN587268">
    <property type="protein sequence ID" value="AER23987.1"/>
    <property type="molecule type" value="Genomic_RNA"/>
</dbReference>
<gene>
    <name evidence="3" type="primary">NSs</name>
</gene>
<feature type="domain" description="Nonstructural protein NS-S N-terminal bunyaviral" evidence="1">
    <location>
        <begin position="9"/>
        <end position="306"/>
    </location>
</feature>
<sequence>MQTLVNLGKEFGSQVNQKHVIDTYWVKTKFSGSNNFGSNYVQMYSDEDIQTGFRFNEPGMEIISDVPDVLQKDSSVEVFSDLGVSFVFDAEKVTIKISHGSVNKLGVKHKGHLKVLEFEDPNVIEGTVDRNLVASVPGINNDDIEIKNETINALPSMNMIHLKEDSYKITKSPNCFFGKRNMLRRGWIGTGYVTNIHPIGYVLPKATNRCLGTLSLKSMESTVEKGVLSSDIAHAELSLGGKCNFHLFSSCKGDLGDVSFMRNVKFFEDKHERVFTIYVKTSSDIDNNKSSILVIFKTVCYSESKEGTVSVSSDDKLQGSINLSELPESGFFDHKAKSMLIVQSLIKIHNEFASKISEKLNKSVIVYTLRSVDSFKKEITEIDSRAMNYLISPEGEVFFLSRTFQESLPTNMSSLTYFFDLQTFGWSANYLSGDLVVRK</sequence>
<proteinExistence type="predicted"/>
<keyword evidence="4" id="KW-1185">Reference proteome</keyword>
<dbReference type="Pfam" id="PF23017">
    <property type="entry name" value="WIV_2"/>
    <property type="match status" value="1"/>
</dbReference>